<keyword evidence="2" id="KW-0719">Serine esterase</keyword>
<feature type="active site" description="Charge relay system" evidence="10">
    <location>
        <position position="401"/>
    </location>
</feature>
<evidence type="ECO:0000256" key="1">
    <source>
        <dbReference type="ARBA" id="ARBA00010884"/>
    </source>
</evidence>
<dbReference type="OrthoDB" id="5954035at2759"/>
<evidence type="ECO:0000256" key="10">
    <source>
        <dbReference type="PIRSR" id="PIRSR005211-1"/>
    </source>
</evidence>
<dbReference type="GO" id="GO:0051792">
    <property type="term" value="P:medium-chain fatty acid biosynthetic process"/>
    <property type="evidence" value="ECO:0007669"/>
    <property type="project" value="TreeGrafter"/>
</dbReference>
<dbReference type="GO" id="GO:0004026">
    <property type="term" value="F:alcohol O-acetyltransferase activity"/>
    <property type="evidence" value="ECO:0007669"/>
    <property type="project" value="UniProtKB-EC"/>
</dbReference>
<dbReference type="PANTHER" id="PTHR10794:SF44">
    <property type="entry name" value="MEDIUM-CHAIN FATTY ACID ETHYL ESTER SYNTHASE_ESTERASE 1-RELATED"/>
    <property type="match status" value="1"/>
</dbReference>
<evidence type="ECO:0000313" key="13">
    <source>
        <dbReference type="Proteomes" id="UP000190831"/>
    </source>
</evidence>
<evidence type="ECO:0000256" key="9">
    <source>
        <dbReference type="ARBA" id="ARBA00080774"/>
    </source>
</evidence>
<evidence type="ECO:0000256" key="5">
    <source>
        <dbReference type="ARBA" id="ARBA00023315"/>
    </source>
</evidence>
<comment type="similarity">
    <text evidence="1">Belongs to the AB hydrolase superfamily. AB hydrolase 4 family.</text>
</comment>
<dbReference type="SUPFAM" id="SSF53474">
    <property type="entry name" value="alpha/beta-Hydrolases"/>
    <property type="match status" value="1"/>
</dbReference>
<dbReference type="Gene3D" id="3.40.50.1820">
    <property type="entry name" value="alpha/beta hydrolase"/>
    <property type="match status" value="1"/>
</dbReference>
<dbReference type="Proteomes" id="UP000190831">
    <property type="component" value="Chromosome G"/>
</dbReference>
<dbReference type="InterPro" id="IPR000073">
    <property type="entry name" value="AB_hydrolase_1"/>
</dbReference>
<dbReference type="GO" id="GO:0047372">
    <property type="term" value="F:monoacylglycerol lipase activity"/>
    <property type="evidence" value="ECO:0007669"/>
    <property type="project" value="TreeGrafter"/>
</dbReference>
<keyword evidence="4" id="KW-0378">Hydrolase</keyword>
<dbReference type="EC" id="2.3.1.84" evidence="8"/>
<dbReference type="EMBL" id="LT598486">
    <property type="protein sequence ID" value="SCW03636.1"/>
    <property type="molecule type" value="Genomic_DNA"/>
</dbReference>
<comment type="catalytic activity">
    <reaction evidence="6">
        <text>an aliphatic alcohol + acetyl-CoA = an acetyl ester + CoA</text>
        <dbReference type="Rhea" id="RHEA:17229"/>
        <dbReference type="ChEBI" id="CHEBI:2571"/>
        <dbReference type="ChEBI" id="CHEBI:47622"/>
        <dbReference type="ChEBI" id="CHEBI:57287"/>
        <dbReference type="ChEBI" id="CHEBI:57288"/>
        <dbReference type="EC" id="2.3.1.84"/>
    </reaction>
</comment>
<keyword evidence="3" id="KW-0808">Transferase</keyword>
<protein>
    <recommendedName>
        <fullName evidence="8">alcohol O-acetyltransferase</fullName>
        <ecNumber evidence="8">2.3.1.84</ecNumber>
    </recommendedName>
    <alternativeName>
        <fullName evidence="9">Alcohol O-acetyltransferase</fullName>
    </alternativeName>
</protein>
<dbReference type="Pfam" id="PF00561">
    <property type="entry name" value="Abhydrolase_1"/>
    <property type="match status" value="1"/>
</dbReference>
<dbReference type="PIRSF" id="PIRSF005211">
    <property type="entry name" value="Ab_hydro_YheT"/>
    <property type="match status" value="1"/>
</dbReference>
<evidence type="ECO:0000256" key="7">
    <source>
        <dbReference type="ARBA" id="ARBA00054277"/>
    </source>
</evidence>
<evidence type="ECO:0000256" key="3">
    <source>
        <dbReference type="ARBA" id="ARBA00022679"/>
    </source>
</evidence>
<dbReference type="STRING" id="4955.A0A1G4MIR6"/>
<name>A0A1G4MIR6_LACFM</name>
<dbReference type="InterPro" id="IPR012020">
    <property type="entry name" value="ABHD4"/>
</dbReference>
<feature type="active site" description="Charge relay system" evidence="10">
    <location>
        <position position="251"/>
    </location>
</feature>
<organism evidence="12 13">
    <name type="scientific">Lachancea fermentati</name>
    <name type="common">Zygosaccharomyces fermentati</name>
    <dbReference type="NCBI Taxonomy" id="4955"/>
    <lineage>
        <taxon>Eukaryota</taxon>
        <taxon>Fungi</taxon>
        <taxon>Dikarya</taxon>
        <taxon>Ascomycota</taxon>
        <taxon>Saccharomycotina</taxon>
        <taxon>Saccharomycetes</taxon>
        <taxon>Saccharomycetales</taxon>
        <taxon>Saccharomycetaceae</taxon>
        <taxon>Lachancea</taxon>
    </lineage>
</organism>
<proteinExistence type="inferred from homology"/>
<reference evidence="12 13" key="1">
    <citation type="submission" date="2016-03" db="EMBL/GenBank/DDBJ databases">
        <authorList>
            <person name="Devillers H."/>
        </authorList>
    </citation>
    <scope>NUCLEOTIDE SEQUENCE [LARGE SCALE GENOMIC DNA]</scope>
    <source>
        <strain evidence="12">CBS 6772</strain>
    </source>
</reference>
<evidence type="ECO:0000256" key="2">
    <source>
        <dbReference type="ARBA" id="ARBA00022487"/>
    </source>
</evidence>
<gene>
    <name evidence="12" type="ORF">LAFE_0G14840G</name>
</gene>
<feature type="active site" description="Charge relay system" evidence="10">
    <location>
        <position position="430"/>
    </location>
</feature>
<dbReference type="GO" id="GO:0008126">
    <property type="term" value="F:acetylesterase activity"/>
    <property type="evidence" value="ECO:0007669"/>
    <property type="project" value="TreeGrafter"/>
</dbReference>
<feature type="domain" description="AB hydrolase-1" evidence="11">
    <location>
        <begin position="168"/>
        <end position="436"/>
    </location>
</feature>
<evidence type="ECO:0000256" key="4">
    <source>
        <dbReference type="ARBA" id="ARBA00022801"/>
    </source>
</evidence>
<accession>A0A1G4MIR6</accession>
<dbReference type="FunFam" id="3.40.50.1820:FF:000137">
    <property type="entry name" value="EEB1p Acyl-coenzymeA:ethanol O-acyltransferase"/>
    <property type="match status" value="1"/>
</dbReference>
<evidence type="ECO:0000256" key="6">
    <source>
        <dbReference type="ARBA" id="ARBA00050620"/>
    </source>
</evidence>
<sequence>MVNIPIINPLHWGYHGTVEQAVSPNGTVNLKLKDSKAGSSNKGSQLHEFIGEQVPELSNNARFELNPYLFTGILQTMYLGSADFSKSFPVFYGREIVNYSDGGISTADWVMAGWKQKYDFAENDAKFNLEQFKKDEESTHPENWPRLHPRTRFLNDEELKGVHAETKPLIVVLHGLAGGSHEPIIRSLTKNLSEISNGKFDVVVLNTRGCARSKITTRKLFYAYATDDIREFLKREKERHPGRRIFTVGYSFGGTILGNYLGEDGENAPVDAAAILCCPWDLYTASLKMRDDWWSRKLFSKNIAQFLTRLVKVNMGELEYTQGKDEPPAYPASIEHPSYTVFTRENLKKAYSFNSTVEFDDVYTAPCLGYKNALEYYKAGGSINRLPNIKVPTLIINSKDDPVVGEEAIPVVPAKENVNVTLCITDIGGHLAYLDKKYNSWAGAQIAQFFNKFEELVQ</sequence>
<comment type="function">
    <text evidence="7">Displays enzymatic activity both for medium-chain fatty acid (MCFA) ethyl ester synthesis and hydrolysis (esterase activity). MCFA are toxic for yeast and this enzyme could thus be involved in their detoxification by esterification.</text>
</comment>
<evidence type="ECO:0000256" key="8">
    <source>
        <dbReference type="ARBA" id="ARBA00066969"/>
    </source>
</evidence>
<dbReference type="PANTHER" id="PTHR10794">
    <property type="entry name" value="ABHYDROLASE DOMAIN-CONTAINING PROTEIN"/>
    <property type="match status" value="1"/>
</dbReference>
<dbReference type="OMA" id="HTMDIRE"/>
<dbReference type="InterPro" id="IPR029058">
    <property type="entry name" value="AB_hydrolase_fold"/>
</dbReference>
<keyword evidence="5" id="KW-0012">Acyltransferase</keyword>
<dbReference type="InterPro" id="IPR050960">
    <property type="entry name" value="AB_hydrolase_4_sf"/>
</dbReference>
<evidence type="ECO:0000313" key="12">
    <source>
        <dbReference type="EMBL" id="SCW03636.1"/>
    </source>
</evidence>
<dbReference type="AlphaFoldDB" id="A0A1G4MIR6"/>
<dbReference type="GO" id="GO:0051793">
    <property type="term" value="P:medium-chain fatty acid catabolic process"/>
    <property type="evidence" value="ECO:0007669"/>
    <property type="project" value="UniProtKB-ARBA"/>
</dbReference>
<evidence type="ECO:0000259" key="11">
    <source>
        <dbReference type="Pfam" id="PF00561"/>
    </source>
</evidence>
<keyword evidence="13" id="KW-1185">Reference proteome</keyword>